<dbReference type="AlphaFoldDB" id="A0A7D4CL46"/>
<dbReference type="GO" id="GO:0003677">
    <property type="term" value="F:DNA binding"/>
    <property type="evidence" value="ECO:0007669"/>
    <property type="project" value="UniProtKB-KW"/>
</dbReference>
<dbReference type="KEGG" id="kpul:GXN76_04555"/>
<dbReference type="PANTHER" id="PTHR33164:SF102">
    <property type="entry name" value="TRANSCRIPTIONAL REGULATORY PROTEIN"/>
    <property type="match status" value="1"/>
</dbReference>
<dbReference type="EMBL" id="CP048104">
    <property type="protein sequence ID" value="QKG83818.1"/>
    <property type="molecule type" value="Genomic_DNA"/>
</dbReference>
<gene>
    <name evidence="5" type="ORF">GXN76_04555</name>
</gene>
<dbReference type="PROSITE" id="PS01117">
    <property type="entry name" value="HTH_MARR_1"/>
    <property type="match status" value="1"/>
</dbReference>
<evidence type="ECO:0000256" key="2">
    <source>
        <dbReference type="ARBA" id="ARBA00023125"/>
    </source>
</evidence>
<keyword evidence="3" id="KW-0804">Transcription</keyword>
<sequence length="145" mass="16901">MVEEDHIHQVVRSFREVNRVLYLITREEADKLDLTMMQLFVLQSLKKKPDISLGELADLVQVGNSTMSGIVERLVKLGLITRQRSETDRRSLVMRLTPEGEEKQQATYILFKERLSPLLEIPEDDLNRLLQLHDQILHKIKIKGE</sequence>
<accession>A0A7D4CL46</accession>
<evidence type="ECO:0000313" key="6">
    <source>
        <dbReference type="Proteomes" id="UP000503088"/>
    </source>
</evidence>
<dbReference type="InterPro" id="IPR000835">
    <property type="entry name" value="HTH_MarR-typ"/>
</dbReference>
<dbReference type="Pfam" id="PF01047">
    <property type="entry name" value="MarR"/>
    <property type="match status" value="1"/>
</dbReference>
<name>A0A7D4CL46_9BACL</name>
<feature type="domain" description="HTH marR-type" evidence="4">
    <location>
        <begin position="7"/>
        <end position="138"/>
    </location>
</feature>
<keyword evidence="1" id="KW-0805">Transcription regulation</keyword>
<evidence type="ECO:0000256" key="1">
    <source>
        <dbReference type="ARBA" id="ARBA00023015"/>
    </source>
</evidence>
<dbReference type="InterPro" id="IPR039422">
    <property type="entry name" value="MarR/SlyA-like"/>
</dbReference>
<dbReference type="PRINTS" id="PR00598">
    <property type="entry name" value="HTHMARR"/>
</dbReference>
<dbReference type="Proteomes" id="UP000503088">
    <property type="component" value="Chromosome"/>
</dbReference>
<protein>
    <submittedName>
        <fullName evidence="5">MarR family transcriptional regulator</fullName>
    </submittedName>
</protein>
<dbReference type="PROSITE" id="PS50995">
    <property type="entry name" value="HTH_MARR_2"/>
    <property type="match status" value="1"/>
</dbReference>
<evidence type="ECO:0000256" key="3">
    <source>
        <dbReference type="ARBA" id="ARBA00023163"/>
    </source>
</evidence>
<dbReference type="GO" id="GO:0003700">
    <property type="term" value="F:DNA-binding transcription factor activity"/>
    <property type="evidence" value="ECO:0007669"/>
    <property type="project" value="InterPro"/>
</dbReference>
<dbReference type="InterPro" id="IPR023187">
    <property type="entry name" value="Tscrpt_reg_MarR-type_CS"/>
</dbReference>
<evidence type="ECO:0000259" key="4">
    <source>
        <dbReference type="PROSITE" id="PS50995"/>
    </source>
</evidence>
<dbReference type="InterPro" id="IPR036388">
    <property type="entry name" value="WH-like_DNA-bd_sf"/>
</dbReference>
<proteinExistence type="predicted"/>
<dbReference type="InterPro" id="IPR036390">
    <property type="entry name" value="WH_DNA-bd_sf"/>
</dbReference>
<evidence type="ECO:0000313" key="5">
    <source>
        <dbReference type="EMBL" id="QKG83818.1"/>
    </source>
</evidence>
<dbReference type="Gene3D" id="1.10.10.10">
    <property type="entry name" value="Winged helix-like DNA-binding domain superfamily/Winged helix DNA-binding domain"/>
    <property type="match status" value="1"/>
</dbReference>
<keyword evidence="6" id="KW-1185">Reference proteome</keyword>
<organism evidence="5 6">
    <name type="scientific">Kroppenstedtia pulmonis</name>
    <dbReference type="NCBI Taxonomy" id="1380685"/>
    <lineage>
        <taxon>Bacteria</taxon>
        <taxon>Bacillati</taxon>
        <taxon>Bacillota</taxon>
        <taxon>Bacilli</taxon>
        <taxon>Bacillales</taxon>
        <taxon>Thermoactinomycetaceae</taxon>
        <taxon>Kroppenstedtia</taxon>
    </lineage>
</organism>
<keyword evidence="2" id="KW-0238">DNA-binding</keyword>
<dbReference type="GO" id="GO:0006950">
    <property type="term" value="P:response to stress"/>
    <property type="evidence" value="ECO:0007669"/>
    <property type="project" value="TreeGrafter"/>
</dbReference>
<dbReference type="PANTHER" id="PTHR33164">
    <property type="entry name" value="TRANSCRIPTIONAL REGULATOR, MARR FAMILY"/>
    <property type="match status" value="1"/>
</dbReference>
<dbReference type="SUPFAM" id="SSF46785">
    <property type="entry name" value="Winged helix' DNA-binding domain"/>
    <property type="match status" value="1"/>
</dbReference>
<dbReference type="SMART" id="SM00347">
    <property type="entry name" value="HTH_MARR"/>
    <property type="match status" value="1"/>
</dbReference>
<reference evidence="5 6" key="1">
    <citation type="submission" date="2020-01" db="EMBL/GenBank/DDBJ databases">
        <authorList>
            <person name="Gulvik C.A."/>
            <person name="Batra D.G."/>
        </authorList>
    </citation>
    <scope>NUCLEOTIDE SEQUENCE [LARGE SCALE GENOMIC DNA]</scope>
    <source>
        <strain evidence="5 6">W9323</strain>
    </source>
</reference>